<evidence type="ECO:0000313" key="2">
    <source>
        <dbReference type="EMBL" id="GHO50663.1"/>
    </source>
</evidence>
<dbReference type="Proteomes" id="UP000612362">
    <property type="component" value="Unassembled WGS sequence"/>
</dbReference>
<sequence length="192" mass="21409">MDARASIREYDNNPVTVAQLGEFLYRVARVKEVHQNGETGDITKRPYPCSGAAYEIEFYLTIDRCEGLTPGFYWYDPLNHALSFIREANQDTENMLSEASRSAGGHSRPQILINLAARFQRVSWKYQSIAYALTLKNVGVIYSTMYLVATAMNLAPCALGAGDSDRFTKLSGTDYLKETSVGEFLLGSKPVK</sequence>
<organism evidence="2 3">
    <name type="scientific">Ktedonospora formicarum</name>
    <dbReference type="NCBI Taxonomy" id="2778364"/>
    <lineage>
        <taxon>Bacteria</taxon>
        <taxon>Bacillati</taxon>
        <taxon>Chloroflexota</taxon>
        <taxon>Ktedonobacteria</taxon>
        <taxon>Ktedonobacterales</taxon>
        <taxon>Ktedonobacteraceae</taxon>
        <taxon>Ktedonospora</taxon>
    </lineage>
</organism>
<dbReference type="Pfam" id="PF00881">
    <property type="entry name" value="Nitroreductase"/>
    <property type="match status" value="1"/>
</dbReference>
<comment type="caution">
    <text evidence="2">The sequence shown here is derived from an EMBL/GenBank/DDBJ whole genome shotgun (WGS) entry which is preliminary data.</text>
</comment>
<dbReference type="SUPFAM" id="SSF55469">
    <property type="entry name" value="FMN-dependent nitroreductase-like"/>
    <property type="match status" value="1"/>
</dbReference>
<dbReference type="PANTHER" id="PTHR43745:SF2">
    <property type="entry name" value="NITROREDUCTASE MJ1384-RELATED"/>
    <property type="match status" value="1"/>
</dbReference>
<dbReference type="Gene3D" id="3.40.109.10">
    <property type="entry name" value="NADH Oxidase"/>
    <property type="match status" value="1"/>
</dbReference>
<dbReference type="InterPro" id="IPR052544">
    <property type="entry name" value="Bacteriocin_Proc_Enz"/>
</dbReference>
<feature type="domain" description="Nitroreductase" evidence="1">
    <location>
        <begin position="3"/>
        <end position="174"/>
    </location>
</feature>
<evidence type="ECO:0000313" key="3">
    <source>
        <dbReference type="Proteomes" id="UP000612362"/>
    </source>
</evidence>
<reference evidence="2" key="1">
    <citation type="submission" date="2020-10" db="EMBL/GenBank/DDBJ databases">
        <title>Taxonomic study of unclassified bacteria belonging to the class Ktedonobacteria.</title>
        <authorList>
            <person name="Yabe S."/>
            <person name="Wang C.M."/>
            <person name="Zheng Y."/>
            <person name="Sakai Y."/>
            <person name="Cavaletti L."/>
            <person name="Monciardini P."/>
            <person name="Donadio S."/>
        </authorList>
    </citation>
    <scope>NUCLEOTIDE SEQUENCE</scope>
    <source>
        <strain evidence="2">SOSP1-1</strain>
    </source>
</reference>
<dbReference type="CDD" id="cd02142">
    <property type="entry name" value="McbC_SagB-like_oxidoreductase"/>
    <property type="match status" value="1"/>
</dbReference>
<dbReference type="EMBL" id="BNJF01000009">
    <property type="protein sequence ID" value="GHO50663.1"/>
    <property type="molecule type" value="Genomic_DNA"/>
</dbReference>
<dbReference type="InterPro" id="IPR000415">
    <property type="entry name" value="Nitroreductase-like"/>
</dbReference>
<dbReference type="NCBIfam" id="TIGR03605">
    <property type="entry name" value="antibiot_sagB"/>
    <property type="match status" value="1"/>
</dbReference>
<keyword evidence="3" id="KW-1185">Reference proteome</keyword>
<dbReference type="InterPro" id="IPR029479">
    <property type="entry name" value="Nitroreductase"/>
</dbReference>
<dbReference type="AlphaFoldDB" id="A0A8J3IB60"/>
<proteinExistence type="predicted"/>
<dbReference type="GO" id="GO:0016491">
    <property type="term" value="F:oxidoreductase activity"/>
    <property type="evidence" value="ECO:0007669"/>
    <property type="project" value="InterPro"/>
</dbReference>
<evidence type="ECO:0000259" key="1">
    <source>
        <dbReference type="Pfam" id="PF00881"/>
    </source>
</evidence>
<name>A0A8J3IB60_9CHLR</name>
<gene>
    <name evidence="2" type="ORF">KSX_88260</name>
</gene>
<accession>A0A8J3IB60</accession>
<protein>
    <recommendedName>
        <fullName evidence="1">Nitroreductase domain-containing protein</fullName>
    </recommendedName>
</protein>
<dbReference type="PANTHER" id="PTHR43745">
    <property type="entry name" value="NITROREDUCTASE MJ1384-RELATED"/>
    <property type="match status" value="1"/>
</dbReference>
<dbReference type="InterPro" id="IPR020051">
    <property type="entry name" value="SagB-type_dehydrogenase"/>
</dbReference>